<sequence length="63" mass="7175">MAGLKQYSYKPSKGWKNNHAEIKRKNSGRITSGGNNEKTANVNQIITIKRMSHVTNHNEDYSK</sequence>
<dbReference type="AlphaFoldDB" id="A0A0G3B4I9"/>
<dbReference type="EMBL" id="KP975077">
    <property type="protein sequence ID" value="AKJ19185.1"/>
    <property type="molecule type" value="Genomic_DNA"/>
</dbReference>
<keyword evidence="2" id="KW-0614">Plasmid</keyword>
<evidence type="ECO:0000313" key="2">
    <source>
        <dbReference type="EMBL" id="AKJ19185.1"/>
    </source>
</evidence>
<feature type="region of interest" description="Disordered" evidence="1">
    <location>
        <begin position="1"/>
        <end position="38"/>
    </location>
</feature>
<name>A0A0G3B4I9_ENTCL</name>
<reference evidence="2" key="1">
    <citation type="submission" date="2015-03" db="EMBL/GenBank/DDBJ databases">
        <title>Allelic Variants of blaVIM Reside on Diverse Mobile Genetic Elements in Gram-negative Clinical Isolates from the USA.</title>
        <authorList>
            <person name="McGann P."/>
            <person name="Snesrud E."/>
            <person name="Ong A.C."/>
            <person name="Clifford R."/>
            <person name="Kwak Y.I."/>
            <person name="Steele E.D."/>
            <person name="Rabinowitz R."/>
            <person name="Waterman P.E."/>
            <person name="Lesho E."/>
        </authorList>
    </citation>
    <scope>NUCLEOTIDE SEQUENCE</scope>
    <source>
        <strain evidence="2">MRSN17626</strain>
        <plasmid evidence="2">pMRVIM0813</plasmid>
    </source>
</reference>
<protein>
    <submittedName>
        <fullName evidence="2">Uncharacterized protein</fullName>
    </submittedName>
</protein>
<geneLocation type="plasmid" evidence="2">
    <name>pMRVIM0813</name>
</geneLocation>
<proteinExistence type="predicted"/>
<accession>A0A0G3B4I9</accession>
<organism evidence="2">
    <name type="scientific">Enterobacter cloacae</name>
    <dbReference type="NCBI Taxonomy" id="550"/>
    <lineage>
        <taxon>Bacteria</taxon>
        <taxon>Pseudomonadati</taxon>
        <taxon>Pseudomonadota</taxon>
        <taxon>Gammaproteobacteria</taxon>
        <taxon>Enterobacterales</taxon>
        <taxon>Enterobacteriaceae</taxon>
        <taxon>Enterobacter</taxon>
        <taxon>Enterobacter cloacae complex</taxon>
    </lineage>
</organism>
<evidence type="ECO:0000256" key="1">
    <source>
        <dbReference type="SAM" id="MobiDB-lite"/>
    </source>
</evidence>
<feature type="compositionally biased region" description="Polar residues" evidence="1">
    <location>
        <begin position="28"/>
        <end position="38"/>
    </location>
</feature>